<evidence type="ECO:0000313" key="2">
    <source>
        <dbReference type="Proteomes" id="UP000184267"/>
    </source>
</evidence>
<sequence length="142" mass="15949">MGVLAAKLLKDGRVTIEDTPYLPPVGVVHKYLNDTLQASLVQVPLKPGETRRVRFRMAAPMTPDYSDRVFSMYCTAAGRGWWPSMVDTAVSIFKELVPGREPMWYFDADTYHPWVFDFDAFDAEEMVGSALVPFLRGGRGGQ</sequence>
<protein>
    <submittedName>
        <fullName evidence="1">Uncharacterized protein</fullName>
    </submittedName>
</protein>
<keyword evidence="2" id="KW-1185">Reference proteome</keyword>
<reference evidence="1 2" key="1">
    <citation type="submission" date="2016-10" db="EMBL/GenBank/DDBJ databases">
        <title>Genome sequence of the basidiomycete white-rot fungus Trametes pubescens.</title>
        <authorList>
            <person name="Makela M.R."/>
            <person name="Granchi Z."/>
            <person name="Peng M."/>
            <person name="De Vries R.P."/>
            <person name="Grigoriev I."/>
            <person name="Riley R."/>
            <person name="Hilden K."/>
        </authorList>
    </citation>
    <scope>NUCLEOTIDE SEQUENCE [LARGE SCALE GENOMIC DNA]</scope>
    <source>
        <strain evidence="1 2">FBCC735</strain>
    </source>
</reference>
<dbReference type="OrthoDB" id="2765346at2759"/>
<proteinExistence type="predicted"/>
<dbReference type="AlphaFoldDB" id="A0A1M2W2L2"/>
<accession>A0A1M2W2L2</accession>
<dbReference type="Proteomes" id="UP000184267">
    <property type="component" value="Unassembled WGS sequence"/>
</dbReference>
<dbReference type="EMBL" id="MNAD01000323">
    <property type="protein sequence ID" value="OJT14095.1"/>
    <property type="molecule type" value="Genomic_DNA"/>
</dbReference>
<name>A0A1M2W2L2_TRAPU</name>
<gene>
    <name evidence="1" type="ORF">TRAPUB_9347</name>
</gene>
<organism evidence="1 2">
    <name type="scientific">Trametes pubescens</name>
    <name type="common">White-rot fungus</name>
    <dbReference type="NCBI Taxonomy" id="154538"/>
    <lineage>
        <taxon>Eukaryota</taxon>
        <taxon>Fungi</taxon>
        <taxon>Dikarya</taxon>
        <taxon>Basidiomycota</taxon>
        <taxon>Agaricomycotina</taxon>
        <taxon>Agaricomycetes</taxon>
        <taxon>Polyporales</taxon>
        <taxon>Polyporaceae</taxon>
        <taxon>Trametes</taxon>
    </lineage>
</organism>
<evidence type="ECO:0000313" key="1">
    <source>
        <dbReference type="EMBL" id="OJT14095.1"/>
    </source>
</evidence>
<comment type="caution">
    <text evidence="1">The sequence shown here is derived from an EMBL/GenBank/DDBJ whole genome shotgun (WGS) entry which is preliminary data.</text>
</comment>